<feature type="domain" description="AB hydrolase-1" evidence="1">
    <location>
        <begin position="51"/>
        <end position="278"/>
    </location>
</feature>
<proteinExistence type="predicted"/>
<protein>
    <recommendedName>
        <fullName evidence="1">AB hydrolase-1 domain-containing protein</fullName>
    </recommendedName>
</protein>
<evidence type="ECO:0000313" key="3">
    <source>
        <dbReference type="Proteomes" id="UP001501414"/>
    </source>
</evidence>
<dbReference type="SUPFAM" id="SSF53474">
    <property type="entry name" value="alpha/beta-Hydrolases"/>
    <property type="match status" value="1"/>
</dbReference>
<dbReference type="InterPro" id="IPR029058">
    <property type="entry name" value="AB_hydrolase_fold"/>
</dbReference>
<dbReference type="PANTHER" id="PTHR46438">
    <property type="entry name" value="ALPHA/BETA-HYDROLASES SUPERFAMILY PROTEIN"/>
    <property type="match status" value="1"/>
</dbReference>
<dbReference type="Proteomes" id="UP001501414">
    <property type="component" value="Unassembled WGS sequence"/>
</dbReference>
<dbReference type="InterPro" id="IPR000073">
    <property type="entry name" value="AB_hydrolase_1"/>
</dbReference>
<dbReference type="RefSeq" id="WP_344029308.1">
    <property type="nucleotide sequence ID" value="NZ_BAAAJK010000053.1"/>
</dbReference>
<dbReference type="EMBL" id="BAAAJK010000053">
    <property type="protein sequence ID" value="GAA1401851.1"/>
    <property type="molecule type" value="Genomic_DNA"/>
</dbReference>
<evidence type="ECO:0000259" key="1">
    <source>
        <dbReference type="Pfam" id="PF12697"/>
    </source>
</evidence>
<accession>A0ABN1Y9X1</accession>
<sequence>MNVYRSEAGRRALQDWCRAELDRALPTARRRTLPTCLGPTHLTTVGSGPGVVLLPGTNFGAATSTPLISALSRSFQVTAVDTPGQPGLSSGQRPIDDLVTQHQHWFTQVLRGISANSGPLLLVGESLGAVAALCGDPTPEVRGLVLVAPAGLIEARVDLVTLRATLPWLLRPTPRRAARLLATMAAGAPIADHDRLVEWMAMVPNHARSSLAPAPLPNVTIAAWQHTPCRVVVGEHDRFFPPPRLAGVARSTLHATTRVVPDAGHLVAHTAPEAVVEAAAELHGVSKDSS</sequence>
<dbReference type="Gene3D" id="3.40.50.1820">
    <property type="entry name" value="alpha/beta hydrolase"/>
    <property type="match status" value="1"/>
</dbReference>
<keyword evidence="3" id="KW-1185">Reference proteome</keyword>
<gene>
    <name evidence="2" type="ORF">GCM10009613_60870</name>
</gene>
<evidence type="ECO:0000313" key="2">
    <source>
        <dbReference type="EMBL" id="GAA1401851.1"/>
    </source>
</evidence>
<comment type="caution">
    <text evidence="2">The sequence shown here is derived from an EMBL/GenBank/DDBJ whole genome shotgun (WGS) entry which is preliminary data.</text>
</comment>
<organism evidence="2 3">
    <name type="scientific">Pseudonocardia kongjuensis</name>
    <dbReference type="NCBI Taxonomy" id="102227"/>
    <lineage>
        <taxon>Bacteria</taxon>
        <taxon>Bacillati</taxon>
        <taxon>Actinomycetota</taxon>
        <taxon>Actinomycetes</taxon>
        <taxon>Pseudonocardiales</taxon>
        <taxon>Pseudonocardiaceae</taxon>
        <taxon>Pseudonocardia</taxon>
    </lineage>
</organism>
<name>A0ABN1Y9X1_9PSEU</name>
<dbReference type="Pfam" id="PF12697">
    <property type="entry name" value="Abhydrolase_6"/>
    <property type="match status" value="1"/>
</dbReference>
<reference evidence="2 3" key="1">
    <citation type="journal article" date="2019" name="Int. J. Syst. Evol. Microbiol.">
        <title>The Global Catalogue of Microorganisms (GCM) 10K type strain sequencing project: providing services to taxonomists for standard genome sequencing and annotation.</title>
        <authorList>
            <consortium name="The Broad Institute Genomics Platform"/>
            <consortium name="The Broad Institute Genome Sequencing Center for Infectious Disease"/>
            <person name="Wu L."/>
            <person name="Ma J."/>
        </authorList>
    </citation>
    <scope>NUCLEOTIDE SEQUENCE [LARGE SCALE GENOMIC DNA]</scope>
    <source>
        <strain evidence="2 3">JCM 11896</strain>
    </source>
</reference>